<evidence type="ECO:0000313" key="2">
    <source>
        <dbReference type="EMBL" id="BEG99810.1"/>
    </source>
</evidence>
<organism evidence="2 3">
    <name type="scientific">Bacteroides sedimenti</name>
    <dbReference type="NCBI Taxonomy" id="2136147"/>
    <lineage>
        <taxon>Bacteria</taxon>
        <taxon>Pseudomonadati</taxon>
        <taxon>Bacteroidota</taxon>
        <taxon>Bacteroidia</taxon>
        <taxon>Bacteroidales</taxon>
        <taxon>Bacteroidaceae</taxon>
        <taxon>Bacteroides</taxon>
    </lineage>
</organism>
<keyword evidence="1" id="KW-0472">Membrane</keyword>
<dbReference type="RefSeq" id="WP_353330636.1">
    <property type="nucleotide sequence ID" value="NZ_AP028055.1"/>
</dbReference>
<protein>
    <submittedName>
        <fullName evidence="2">Uncharacterized protein</fullName>
    </submittedName>
</protein>
<name>A0ABM8II47_9BACE</name>
<dbReference type="Proteomes" id="UP001496674">
    <property type="component" value="Chromosome"/>
</dbReference>
<gene>
    <name evidence="2" type="ORF">BSYN_20750</name>
</gene>
<feature type="transmembrane region" description="Helical" evidence="1">
    <location>
        <begin position="40"/>
        <end position="59"/>
    </location>
</feature>
<feature type="transmembrane region" description="Helical" evidence="1">
    <location>
        <begin position="111"/>
        <end position="131"/>
    </location>
</feature>
<evidence type="ECO:0000256" key="1">
    <source>
        <dbReference type="SAM" id="Phobius"/>
    </source>
</evidence>
<evidence type="ECO:0000313" key="3">
    <source>
        <dbReference type="Proteomes" id="UP001496674"/>
    </source>
</evidence>
<feature type="transmembrane region" description="Helical" evidence="1">
    <location>
        <begin position="12"/>
        <end position="34"/>
    </location>
</feature>
<keyword evidence="1" id="KW-1133">Transmembrane helix</keyword>
<reference evidence="2 3" key="1">
    <citation type="submission" date="2023-04" db="EMBL/GenBank/DDBJ databases">
        <title>Draft genome sequence of acteroides sedimenti strain YN3PY1.</title>
        <authorList>
            <person name="Yoshida N."/>
        </authorList>
    </citation>
    <scope>NUCLEOTIDE SEQUENCE [LARGE SCALE GENOMIC DNA]</scope>
    <source>
        <strain evidence="2 3">YN3PY1</strain>
    </source>
</reference>
<proteinExistence type="predicted"/>
<dbReference type="EMBL" id="AP028055">
    <property type="protein sequence ID" value="BEG99810.1"/>
    <property type="molecule type" value="Genomic_DNA"/>
</dbReference>
<keyword evidence="3" id="KW-1185">Reference proteome</keyword>
<sequence>MIFKVSNRTLFFTAGAVWIIAGINILKIGISTWLLDIQNWAFKLGEATTVFFLFFYLVFLKLYRKHSLRISQKNNNNCLFSFFDIKGWIIMTFMISLGISIRKYQLLPSSFISVFYTGLSVALIITGSLFLRQGLRN</sequence>
<feature type="transmembrane region" description="Helical" evidence="1">
    <location>
        <begin position="79"/>
        <end position="99"/>
    </location>
</feature>
<accession>A0ABM8II47</accession>
<keyword evidence="1" id="KW-0812">Transmembrane</keyword>